<dbReference type="PANTHER" id="PTHR16228:SF7">
    <property type="entry name" value="SLC41A_MGTE INTEGRAL MEMBRANE DOMAIN-CONTAINING PROTEIN"/>
    <property type="match status" value="1"/>
</dbReference>
<feature type="transmembrane region" description="Helical" evidence="9">
    <location>
        <begin position="128"/>
        <end position="152"/>
    </location>
</feature>
<dbReference type="InterPro" id="IPR036739">
    <property type="entry name" value="SLC41_membr_dom_sf"/>
</dbReference>
<feature type="transmembrane region" description="Helical" evidence="9">
    <location>
        <begin position="12"/>
        <end position="35"/>
    </location>
</feature>
<feature type="transmembrane region" description="Helical" evidence="9">
    <location>
        <begin position="97"/>
        <end position="122"/>
    </location>
</feature>
<evidence type="ECO:0000256" key="1">
    <source>
        <dbReference type="ARBA" id="ARBA00004141"/>
    </source>
</evidence>
<dbReference type="InterPro" id="IPR006667">
    <property type="entry name" value="SLC41_membr_dom"/>
</dbReference>
<evidence type="ECO:0000313" key="12">
    <source>
        <dbReference type="Proteomes" id="UP000054598"/>
    </source>
</evidence>
<feature type="transmembrane region" description="Helical" evidence="9">
    <location>
        <begin position="164"/>
        <end position="189"/>
    </location>
</feature>
<reference evidence="12" key="1">
    <citation type="journal article" date="2015" name="MBio">
        <title>Genome-Resolved Metagenomic Analysis Reveals Roles for Candidate Phyla and Other Microbial Community Members in Biogeochemical Transformations in Oil Reservoirs.</title>
        <authorList>
            <person name="Hu P."/>
            <person name="Tom L."/>
            <person name="Singh A."/>
            <person name="Thomas B.C."/>
            <person name="Baker B.J."/>
            <person name="Piceno Y.M."/>
            <person name="Andersen G.L."/>
            <person name="Banfield J.F."/>
        </authorList>
    </citation>
    <scope>NUCLEOTIDE SEQUENCE [LARGE SCALE GENOMIC DNA]</scope>
</reference>
<keyword evidence="6 9" id="KW-1133">Transmembrane helix</keyword>
<feature type="transmembrane region" description="Helical" evidence="9">
    <location>
        <begin position="374"/>
        <end position="399"/>
    </location>
</feature>
<feature type="transmembrane region" description="Helical" evidence="9">
    <location>
        <begin position="195"/>
        <end position="213"/>
    </location>
</feature>
<dbReference type="Gene3D" id="1.10.357.20">
    <property type="entry name" value="SLC41 divalent cation transporters, integral membrane domain"/>
    <property type="match status" value="2"/>
</dbReference>
<dbReference type="EMBL" id="LGHE01000027">
    <property type="protein sequence ID" value="KUL03917.1"/>
    <property type="molecule type" value="Genomic_DNA"/>
</dbReference>
<feature type="domain" description="SLC41A/MgtE integral membrane" evidence="10">
    <location>
        <begin position="263"/>
        <end position="394"/>
    </location>
</feature>
<dbReference type="Pfam" id="PF01769">
    <property type="entry name" value="MgtE"/>
    <property type="match status" value="2"/>
</dbReference>
<keyword evidence="8 9" id="KW-0472">Membrane</keyword>
<protein>
    <submittedName>
        <fullName evidence="11">Solute carrier family 41 member 3</fullName>
    </submittedName>
</protein>
<feature type="transmembrane region" description="Helical" evidence="9">
    <location>
        <begin position="308"/>
        <end position="331"/>
    </location>
</feature>
<keyword evidence="7" id="KW-0406">Ion transport</keyword>
<comment type="subcellular location">
    <subcellularLocation>
        <location evidence="1">Membrane</location>
        <topology evidence="1">Multi-pass membrane protein</topology>
    </subcellularLocation>
</comment>
<evidence type="ECO:0000256" key="7">
    <source>
        <dbReference type="ARBA" id="ARBA00023065"/>
    </source>
</evidence>
<evidence type="ECO:0000256" key="2">
    <source>
        <dbReference type="ARBA" id="ARBA00009749"/>
    </source>
</evidence>
<comment type="caution">
    <text evidence="11">The sequence shown here is derived from an EMBL/GenBank/DDBJ whole genome shotgun (WGS) entry which is preliminary data.</text>
</comment>
<dbReference type="GO" id="GO:0008324">
    <property type="term" value="F:monoatomic cation transmembrane transporter activity"/>
    <property type="evidence" value="ECO:0007669"/>
    <property type="project" value="InterPro"/>
</dbReference>
<keyword evidence="5" id="KW-0460">Magnesium</keyword>
<sequence>MGMEQGLSSQSRLILTGLGALLVSAVASSIAGIYLGSAREALALIPGLLVLLPSIIDMRGNIAGVFASRLSSSMHLGEFSIDFHEGSVLGDNIRASFVITILIAFILGIFAYAVSLLFGLPVVGVTDLMLISVVSGIVSGLVVMGITLVIVLVSYRYGLDLDMIAAPTVTTSGDIVTLPILILSAALVVSLPPSARLVLGVVVVAVAAVTILYTRQRPRAIGPIVRENLYLLIPLSVLGTLAGLTYSLNLDRLMALAVFLVLIPPFMGGLGSIGGILGSRLSTGMHTGELNPSFLPERGVVHHFIISYLYTLILLPLLALIAHGAAVLMGLNSPGLGMLVIISLVAGLVVMTLVNGVAYVTASLSFRYGLDPDNFGIPVITSLIDLIGAATLVAVIGLLL</sequence>
<dbReference type="PANTHER" id="PTHR16228">
    <property type="entry name" value="DIVALENT CATION TRANSPORTER SOLUTE CARRIER FAMILY 41"/>
    <property type="match status" value="1"/>
</dbReference>
<name>A0A124G5P9_9EURY</name>
<gene>
    <name evidence="11" type="ORF">XE10_0401</name>
</gene>
<evidence type="ECO:0000259" key="10">
    <source>
        <dbReference type="Pfam" id="PF01769"/>
    </source>
</evidence>
<dbReference type="InterPro" id="IPR045349">
    <property type="entry name" value="SLC41A1-3"/>
</dbReference>
<feature type="transmembrane region" description="Helical" evidence="9">
    <location>
        <begin position="337"/>
        <end position="362"/>
    </location>
</feature>
<keyword evidence="4 9" id="KW-0812">Transmembrane</keyword>
<evidence type="ECO:0000256" key="3">
    <source>
        <dbReference type="ARBA" id="ARBA00022448"/>
    </source>
</evidence>
<organism evidence="11 12">
    <name type="scientific">Methanoculleus marisnigri</name>
    <dbReference type="NCBI Taxonomy" id="2198"/>
    <lineage>
        <taxon>Archaea</taxon>
        <taxon>Methanobacteriati</taxon>
        <taxon>Methanobacteriota</taxon>
        <taxon>Stenosarchaea group</taxon>
        <taxon>Methanomicrobia</taxon>
        <taxon>Methanomicrobiales</taxon>
        <taxon>Methanomicrobiaceae</taxon>
        <taxon>Methanoculleus</taxon>
    </lineage>
</organism>
<evidence type="ECO:0000313" key="11">
    <source>
        <dbReference type="EMBL" id="KUL03917.1"/>
    </source>
</evidence>
<dbReference type="PATRIC" id="fig|2198.3.peg.144"/>
<accession>A0A124G5P9</accession>
<dbReference type="SUPFAM" id="SSF161093">
    <property type="entry name" value="MgtE membrane domain-like"/>
    <property type="match status" value="2"/>
</dbReference>
<comment type="similarity">
    <text evidence="2">Belongs to the SLC41A transporter family.</text>
</comment>
<evidence type="ECO:0000256" key="6">
    <source>
        <dbReference type="ARBA" id="ARBA00022989"/>
    </source>
</evidence>
<dbReference type="GO" id="GO:0016020">
    <property type="term" value="C:membrane"/>
    <property type="evidence" value="ECO:0007669"/>
    <property type="project" value="UniProtKB-SubCell"/>
</dbReference>
<evidence type="ECO:0000256" key="9">
    <source>
        <dbReference type="SAM" id="Phobius"/>
    </source>
</evidence>
<keyword evidence="3" id="KW-0813">Transport</keyword>
<feature type="transmembrane region" description="Helical" evidence="9">
    <location>
        <begin position="229"/>
        <end position="248"/>
    </location>
</feature>
<dbReference type="AlphaFoldDB" id="A0A124G5P9"/>
<dbReference type="Proteomes" id="UP000054598">
    <property type="component" value="Unassembled WGS sequence"/>
</dbReference>
<evidence type="ECO:0000256" key="4">
    <source>
        <dbReference type="ARBA" id="ARBA00022692"/>
    </source>
</evidence>
<evidence type="ECO:0000256" key="8">
    <source>
        <dbReference type="ARBA" id="ARBA00023136"/>
    </source>
</evidence>
<feature type="transmembrane region" description="Helical" evidence="9">
    <location>
        <begin position="254"/>
        <end position="277"/>
    </location>
</feature>
<proteinExistence type="inferred from homology"/>
<evidence type="ECO:0000256" key="5">
    <source>
        <dbReference type="ARBA" id="ARBA00022842"/>
    </source>
</evidence>
<feature type="domain" description="SLC41A/MgtE integral membrane" evidence="10">
    <location>
        <begin position="53"/>
        <end position="183"/>
    </location>
</feature>